<gene>
    <name evidence="2" type="primary">AVEN_93207_1</name>
    <name evidence="2" type="ORF">NPIL_80021</name>
</gene>
<accession>A0A8X6UDQ4</accession>
<organism evidence="2 3">
    <name type="scientific">Nephila pilipes</name>
    <name type="common">Giant wood spider</name>
    <name type="synonym">Nephila maculata</name>
    <dbReference type="NCBI Taxonomy" id="299642"/>
    <lineage>
        <taxon>Eukaryota</taxon>
        <taxon>Metazoa</taxon>
        <taxon>Ecdysozoa</taxon>
        <taxon>Arthropoda</taxon>
        <taxon>Chelicerata</taxon>
        <taxon>Arachnida</taxon>
        <taxon>Araneae</taxon>
        <taxon>Araneomorphae</taxon>
        <taxon>Entelegynae</taxon>
        <taxon>Araneoidea</taxon>
        <taxon>Nephilidae</taxon>
        <taxon>Nephila</taxon>
    </lineage>
</organism>
<evidence type="ECO:0000256" key="1">
    <source>
        <dbReference type="SAM" id="MobiDB-lite"/>
    </source>
</evidence>
<proteinExistence type="predicted"/>
<reference evidence="2" key="1">
    <citation type="submission" date="2020-08" db="EMBL/GenBank/DDBJ databases">
        <title>Multicomponent nature underlies the extraordinary mechanical properties of spider dragline silk.</title>
        <authorList>
            <person name="Kono N."/>
            <person name="Nakamura H."/>
            <person name="Mori M."/>
            <person name="Yoshida Y."/>
            <person name="Ohtoshi R."/>
            <person name="Malay A.D."/>
            <person name="Moran D.A.P."/>
            <person name="Tomita M."/>
            <person name="Numata K."/>
            <person name="Arakawa K."/>
        </authorList>
    </citation>
    <scope>NUCLEOTIDE SEQUENCE</scope>
</reference>
<feature type="compositionally biased region" description="Polar residues" evidence="1">
    <location>
        <begin position="265"/>
        <end position="337"/>
    </location>
</feature>
<protein>
    <submittedName>
        <fullName evidence="2">Uncharacterized protein</fullName>
    </submittedName>
</protein>
<dbReference type="OrthoDB" id="6433394at2759"/>
<feature type="region of interest" description="Disordered" evidence="1">
    <location>
        <begin position="240"/>
        <end position="398"/>
    </location>
</feature>
<dbReference type="Proteomes" id="UP000887013">
    <property type="component" value="Unassembled WGS sequence"/>
</dbReference>
<evidence type="ECO:0000313" key="3">
    <source>
        <dbReference type="Proteomes" id="UP000887013"/>
    </source>
</evidence>
<name>A0A8X6UDQ4_NEPPI</name>
<dbReference type="EMBL" id="BMAW01027050">
    <property type="protein sequence ID" value="GFT99963.1"/>
    <property type="molecule type" value="Genomic_DNA"/>
</dbReference>
<evidence type="ECO:0000313" key="2">
    <source>
        <dbReference type="EMBL" id="GFT99963.1"/>
    </source>
</evidence>
<sequence length="437" mass="47135">MRDFNLYVKAKMFHPVVKKLHSDICSIMRTRWTLALAIIGVLLSEYLPGVHSQGLMGGLKGHNRGTGAVELLLATGILAKLLNFRNKHGAHVGRHLLHALIGPRYHGQHHRYPLELPPVASHPLLQDDLLEHHASMSSLSLSDADLMLNQESALLAAKAPLLMSPSMLTDSSSLLAEAQLGQQLLAARKARKILEAKKLLAAQEASSLLAAQSEAAHYLATHDTWPHTHTLLADQSKQVYTSLPPPKSLPQRRPNSVPQQVGFPSGSSHASSGFIGSNLPPQYQGMQGQQNTGSQTIFPSHQNNFHGNSGIHGNSAPQSNYQSNSMSQGGYQSNSVPQGGYQGNSGPQGFHSSQGPSDSVMAGSESSPHYHSVPFRPPQYGHQGHYRGHSGQGMNSYMSPDEARHLQAAVSRADDVLTIPSDFDDEDAAQIIASLHS</sequence>
<dbReference type="AlphaFoldDB" id="A0A8X6UDQ4"/>
<feature type="compositionally biased region" description="Polar residues" evidence="1">
    <location>
        <begin position="344"/>
        <end position="357"/>
    </location>
</feature>
<keyword evidence="3" id="KW-1185">Reference proteome</keyword>
<comment type="caution">
    <text evidence="2">The sequence shown here is derived from an EMBL/GenBank/DDBJ whole genome shotgun (WGS) entry which is preliminary data.</text>
</comment>